<organism evidence="5 6">
    <name type="scientific">Plectus sambesii</name>
    <dbReference type="NCBI Taxonomy" id="2011161"/>
    <lineage>
        <taxon>Eukaryota</taxon>
        <taxon>Metazoa</taxon>
        <taxon>Ecdysozoa</taxon>
        <taxon>Nematoda</taxon>
        <taxon>Chromadorea</taxon>
        <taxon>Plectida</taxon>
        <taxon>Plectina</taxon>
        <taxon>Plectoidea</taxon>
        <taxon>Plectidae</taxon>
        <taxon>Plectus</taxon>
    </lineage>
</organism>
<protein>
    <submittedName>
        <fullName evidence="6">Saposin B-type domain-containing protein</fullName>
    </submittedName>
</protein>
<dbReference type="PROSITE" id="PS50015">
    <property type="entry name" value="SAP_B"/>
    <property type="match status" value="1"/>
</dbReference>
<dbReference type="Pfam" id="PF03489">
    <property type="entry name" value="SapB_2"/>
    <property type="match status" value="1"/>
</dbReference>
<evidence type="ECO:0000259" key="4">
    <source>
        <dbReference type="PROSITE" id="PS50015"/>
    </source>
</evidence>
<dbReference type="AlphaFoldDB" id="A0A914VRK5"/>
<evidence type="ECO:0000256" key="3">
    <source>
        <dbReference type="SAM" id="SignalP"/>
    </source>
</evidence>
<feature type="chain" id="PRO_5037364783" evidence="3">
    <location>
        <begin position="18"/>
        <end position="108"/>
    </location>
</feature>
<evidence type="ECO:0000313" key="5">
    <source>
        <dbReference type="Proteomes" id="UP000887566"/>
    </source>
</evidence>
<name>A0A914VRK5_9BILA</name>
<feature type="domain" description="Saposin B-type" evidence="4">
    <location>
        <begin position="33"/>
        <end position="108"/>
    </location>
</feature>
<keyword evidence="3" id="KW-0732">Signal</keyword>
<dbReference type="PANTHER" id="PTHR11480">
    <property type="entry name" value="SAPOSIN-RELATED"/>
    <property type="match status" value="1"/>
</dbReference>
<dbReference type="InterPro" id="IPR008138">
    <property type="entry name" value="SapB_2"/>
</dbReference>
<proteinExistence type="predicted"/>
<dbReference type="InterPro" id="IPR051428">
    <property type="entry name" value="Sphingo_Act-Surfact_Prot"/>
</dbReference>
<dbReference type="PROSITE" id="PS51257">
    <property type="entry name" value="PROKAR_LIPOPROTEIN"/>
    <property type="match status" value="1"/>
</dbReference>
<evidence type="ECO:0000256" key="2">
    <source>
        <dbReference type="ARBA" id="ARBA00023180"/>
    </source>
</evidence>
<dbReference type="InterPro" id="IPR008139">
    <property type="entry name" value="SaposinB_dom"/>
</dbReference>
<dbReference type="Proteomes" id="UP000887566">
    <property type="component" value="Unplaced"/>
</dbReference>
<evidence type="ECO:0000313" key="6">
    <source>
        <dbReference type="WBParaSite" id="PSAMB.scaffold236size62952.g3686.t1"/>
    </source>
</evidence>
<dbReference type="InterPro" id="IPR011001">
    <property type="entry name" value="Saposin-like"/>
</dbReference>
<keyword evidence="2" id="KW-0325">Glycoprotein</keyword>
<evidence type="ECO:0000256" key="1">
    <source>
        <dbReference type="ARBA" id="ARBA00023157"/>
    </source>
</evidence>
<reference evidence="6" key="1">
    <citation type="submission" date="2022-11" db="UniProtKB">
        <authorList>
            <consortium name="WormBaseParasite"/>
        </authorList>
    </citation>
    <scope>IDENTIFICATION</scope>
</reference>
<keyword evidence="1" id="KW-1015">Disulfide bond</keyword>
<keyword evidence="5" id="KW-1185">Reference proteome</keyword>
<feature type="signal peptide" evidence="3">
    <location>
        <begin position="1"/>
        <end position="17"/>
    </location>
</feature>
<sequence length="108" mass="11875">MKAAFIVLLALVALACAAPKKPHFKAPKATQPPTGICAMCIQAITMVENMADQDEDAIVKAVEDEVCTLFPSFESMCDMFIQMAIKEAIQYLEQGMKPRQICAEFDLC</sequence>
<dbReference type="SUPFAM" id="SSF47862">
    <property type="entry name" value="Saposin"/>
    <property type="match status" value="1"/>
</dbReference>
<dbReference type="WBParaSite" id="PSAMB.scaffold236size62952.g3686.t1">
    <property type="protein sequence ID" value="PSAMB.scaffold236size62952.g3686.t1"/>
    <property type="gene ID" value="PSAMB.scaffold236size62952.g3686"/>
</dbReference>
<dbReference type="Gene3D" id="1.10.225.10">
    <property type="entry name" value="Saposin-like"/>
    <property type="match status" value="1"/>
</dbReference>
<dbReference type="SMART" id="SM00741">
    <property type="entry name" value="SapB"/>
    <property type="match status" value="1"/>
</dbReference>
<accession>A0A914VRK5</accession>